<keyword evidence="1" id="KW-0732">Signal</keyword>
<gene>
    <name evidence="2" type="primary">CABZ01034707.1</name>
</gene>
<proteinExistence type="predicted"/>
<feature type="signal peptide" evidence="1">
    <location>
        <begin position="1"/>
        <end position="21"/>
    </location>
</feature>
<evidence type="ECO:0000313" key="2">
    <source>
        <dbReference type="EMBL" id="SBP17461.1"/>
    </source>
</evidence>
<feature type="non-terminal residue" evidence="2">
    <location>
        <position position="42"/>
    </location>
</feature>
<dbReference type="EMBL" id="HADW01016061">
    <property type="protein sequence ID" value="SBP17461.1"/>
    <property type="molecule type" value="Transcribed_RNA"/>
</dbReference>
<protein>
    <submittedName>
        <fullName evidence="2">Stanniocalcin 2</fullName>
    </submittedName>
</protein>
<name>A0A1A7XH89_9TELE</name>
<feature type="chain" id="PRO_5008363120" evidence="1">
    <location>
        <begin position="22"/>
        <end position="42"/>
    </location>
</feature>
<reference evidence="2" key="1">
    <citation type="submission" date="2016-05" db="EMBL/GenBank/DDBJ databases">
        <authorList>
            <person name="Lavstsen T."/>
            <person name="Jespersen J.S."/>
        </authorList>
    </citation>
    <scope>NUCLEOTIDE SEQUENCE</scope>
    <source>
        <tissue evidence="2">Brain</tissue>
    </source>
</reference>
<organism evidence="2">
    <name type="scientific">Iconisemion striatum</name>
    <dbReference type="NCBI Taxonomy" id="60296"/>
    <lineage>
        <taxon>Eukaryota</taxon>
        <taxon>Metazoa</taxon>
        <taxon>Chordata</taxon>
        <taxon>Craniata</taxon>
        <taxon>Vertebrata</taxon>
        <taxon>Euteleostomi</taxon>
        <taxon>Actinopterygii</taxon>
        <taxon>Neopterygii</taxon>
        <taxon>Teleostei</taxon>
        <taxon>Neoteleostei</taxon>
        <taxon>Acanthomorphata</taxon>
        <taxon>Ovalentaria</taxon>
        <taxon>Atherinomorphae</taxon>
        <taxon>Cyprinodontiformes</taxon>
        <taxon>Nothobranchiidae</taxon>
        <taxon>Iconisemion</taxon>
    </lineage>
</organism>
<accession>A0A1A7XH89</accession>
<evidence type="ECO:0000256" key="1">
    <source>
        <dbReference type="SAM" id="SignalP"/>
    </source>
</evidence>
<reference evidence="2" key="2">
    <citation type="submission" date="2016-06" db="EMBL/GenBank/DDBJ databases">
        <title>The genome of a short-lived fish provides insights into sex chromosome evolution and the genetic control of aging.</title>
        <authorList>
            <person name="Reichwald K."/>
            <person name="Felder M."/>
            <person name="Petzold A."/>
            <person name="Koch P."/>
            <person name="Groth M."/>
            <person name="Platzer M."/>
        </authorList>
    </citation>
    <scope>NUCLEOTIDE SEQUENCE</scope>
    <source>
        <tissue evidence="2">Brain</tissue>
    </source>
</reference>
<feature type="non-terminal residue" evidence="2">
    <location>
        <position position="1"/>
    </location>
</feature>
<sequence>KMPVSLSAGVFLLLAWHQVLAVELHDVPEKLGVKTRLSLQNT</sequence>
<dbReference type="AlphaFoldDB" id="A0A1A7XH89"/>